<dbReference type="PANTHER" id="PTHR37752:SF1">
    <property type="entry name" value="OS02G0610700 PROTEIN"/>
    <property type="match status" value="1"/>
</dbReference>
<proteinExistence type="predicted"/>
<dbReference type="AlphaFoldDB" id="A0AAV0KZU8"/>
<comment type="caution">
    <text evidence="1">The sequence shown here is derived from an EMBL/GenBank/DDBJ whole genome shotgun (WGS) entry which is preliminary data.</text>
</comment>
<reference evidence="1" key="1">
    <citation type="submission" date="2022-08" db="EMBL/GenBank/DDBJ databases">
        <authorList>
            <person name="Gutierrez-Valencia J."/>
        </authorList>
    </citation>
    <scope>NUCLEOTIDE SEQUENCE</scope>
</reference>
<dbReference type="GO" id="GO:0009535">
    <property type="term" value="C:chloroplast thylakoid membrane"/>
    <property type="evidence" value="ECO:0007669"/>
    <property type="project" value="TreeGrafter"/>
</dbReference>
<keyword evidence="2" id="KW-1185">Reference proteome</keyword>
<sequence length="147" mass="15992">MVASFSPSPITGKLPCFPSSASPVSYRLHLPADNLKWGFGVESDSNSGVGRTKSRAFRISATSNASGSSKREVIMVDPAEAKRLAAKQMVEIRRKERLKRRREIEAINGAWAMIGLTAGLVIEGYSGKTIIEQLAGYLSAIVHIFIR</sequence>
<dbReference type="SUPFAM" id="SSF103511">
    <property type="entry name" value="Chlorophyll a-b binding protein"/>
    <property type="match status" value="1"/>
</dbReference>
<gene>
    <name evidence="1" type="ORF">LITE_LOCUS21324</name>
</gene>
<organism evidence="1 2">
    <name type="scientific">Linum tenue</name>
    <dbReference type="NCBI Taxonomy" id="586396"/>
    <lineage>
        <taxon>Eukaryota</taxon>
        <taxon>Viridiplantae</taxon>
        <taxon>Streptophyta</taxon>
        <taxon>Embryophyta</taxon>
        <taxon>Tracheophyta</taxon>
        <taxon>Spermatophyta</taxon>
        <taxon>Magnoliopsida</taxon>
        <taxon>eudicotyledons</taxon>
        <taxon>Gunneridae</taxon>
        <taxon>Pentapetalae</taxon>
        <taxon>rosids</taxon>
        <taxon>fabids</taxon>
        <taxon>Malpighiales</taxon>
        <taxon>Linaceae</taxon>
        <taxon>Linum</taxon>
    </lineage>
</organism>
<accession>A0AAV0KZU8</accession>
<dbReference type="Proteomes" id="UP001154282">
    <property type="component" value="Unassembled WGS sequence"/>
</dbReference>
<dbReference type="EMBL" id="CAMGYJ010000006">
    <property type="protein sequence ID" value="CAI0427737.1"/>
    <property type="molecule type" value="Genomic_DNA"/>
</dbReference>
<name>A0AAV0KZU8_9ROSI</name>
<dbReference type="InterPro" id="IPR053091">
    <property type="entry name" value="PSII_Assembly/Photoprotect-Rel"/>
</dbReference>
<evidence type="ECO:0000313" key="2">
    <source>
        <dbReference type="Proteomes" id="UP001154282"/>
    </source>
</evidence>
<protein>
    <submittedName>
        <fullName evidence="1">Uncharacterized protein</fullName>
    </submittedName>
</protein>
<dbReference type="PANTHER" id="PTHR37752">
    <property type="entry name" value="OS02G0610700 PROTEIN"/>
    <property type="match status" value="1"/>
</dbReference>
<evidence type="ECO:0000313" key="1">
    <source>
        <dbReference type="EMBL" id="CAI0427737.1"/>
    </source>
</evidence>